<dbReference type="GO" id="GO:0008887">
    <property type="term" value="F:glycerate kinase activity"/>
    <property type="evidence" value="ECO:0007669"/>
    <property type="project" value="UniProtKB-UniRule"/>
</dbReference>
<dbReference type="OrthoDB" id="9774290at2"/>
<protein>
    <submittedName>
        <fullName evidence="5">Glycerate kinase</fullName>
    </submittedName>
</protein>
<sequence>MKFIAAMDSFKGSLSSLEANEAVRKGIKTIFEDADIRTFPMADGGEGTIDALIDGLGGEIRSRGVNGPLGDQVNARYGFVDKENLAVIEIAEACGLTLLSRVRLDPGKATTYGIGELISHAYDDGARTFIIGLGGSATNDGGVGMLQAMGYDFLDQAGNPVGFGGAALSNIHKVIKTEAAFKFDDCNFSVACDVNNPLYGSNGATYVFGPQKGVTEESLPDLDDAMKHYAEVTEAQMGIDIASVEGGGAAGGLGAAFYGYLDARLEPGIRLVIGLLDLESEIKDADLVITGEGRLDAQTAMGKVPSGIAKTAEKHEVPVIAFGGSVTDSAYELTADEMSAIFSIQHTPMSLEEAMDSGLTRFNLEKTVSQVISVLAMNHTKKFPGN</sequence>
<dbReference type="PIRSF" id="PIRSF006078">
    <property type="entry name" value="GlxK"/>
    <property type="match status" value="1"/>
</dbReference>
<name>A0A1M7A5I8_9BACL</name>
<dbReference type="SUPFAM" id="SSF110738">
    <property type="entry name" value="Glycerate kinase I"/>
    <property type="match status" value="1"/>
</dbReference>
<dbReference type="InterPro" id="IPR004381">
    <property type="entry name" value="Glycerate_kinase"/>
</dbReference>
<keyword evidence="2 4" id="KW-0808">Transferase</keyword>
<dbReference type="Gene3D" id="3.90.1510.10">
    <property type="entry name" value="Glycerate kinase, domain 2"/>
    <property type="match status" value="1"/>
</dbReference>
<dbReference type="STRING" id="1123231.SAMN02745189_00035"/>
<dbReference type="PANTHER" id="PTHR21599">
    <property type="entry name" value="GLYCERATE KINASE"/>
    <property type="match status" value="1"/>
</dbReference>
<evidence type="ECO:0000256" key="1">
    <source>
        <dbReference type="ARBA" id="ARBA00006284"/>
    </source>
</evidence>
<dbReference type="Gene3D" id="3.40.50.10350">
    <property type="entry name" value="Glycerate kinase, domain 1"/>
    <property type="match status" value="1"/>
</dbReference>
<gene>
    <name evidence="5" type="ORF">SAMN02745189_00035</name>
</gene>
<evidence type="ECO:0000313" key="5">
    <source>
        <dbReference type="EMBL" id="SHL37987.1"/>
    </source>
</evidence>
<dbReference type="AlphaFoldDB" id="A0A1M7A5I8"/>
<keyword evidence="3 4" id="KW-0418">Kinase</keyword>
<dbReference type="InterPro" id="IPR018197">
    <property type="entry name" value="Glycerate_kinase_RE-like"/>
</dbReference>
<evidence type="ECO:0000313" key="6">
    <source>
        <dbReference type="Proteomes" id="UP000184206"/>
    </source>
</evidence>
<dbReference type="EMBL" id="FRCF01000002">
    <property type="protein sequence ID" value="SHL37987.1"/>
    <property type="molecule type" value="Genomic_DNA"/>
</dbReference>
<evidence type="ECO:0000256" key="2">
    <source>
        <dbReference type="ARBA" id="ARBA00022679"/>
    </source>
</evidence>
<dbReference type="PANTHER" id="PTHR21599:SF0">
    <property type="entry name" value="GLYCERATE KINASE"/>
    <property type="match status" value="1"/>
</dbReference>
<keyword evidence="6" id="KW-1185">Reference proteome</keyword>
<organism evidence="5 6">
    <name type="scientific">Lacicoccus alkaliphilus DSM 16010</name>
    <dbReference type="NCBI Taxonomy" id="1123231"/>
    <lineage>
        <taxon>Bacteria</taxon>
        <taxon>Bacillati</taxon>
        <taxon>Bacillota</taxon>
        <taxon>Bacilli</taxon>
        <taxon>Bacillales</taxon>
        <taxon>Salinicoccaceae</taxon>
        <taxon>Lacicoccus</taxon>
    </lineage>
</organism>
<dbReference type="RefSeq" id="WP_072707180.1">
    <property type="nucleotide sequence ID" value="NZ_FRCF01000002.1"/>
</dbReference>
<evidence type="ECO:0000256" key="3">
    <source>
        <dbReference type="ARBA" id="ARBA00022777"/>
    </source>
</evidence>
<accession>A0A1M7A5I8</accession>
<dbReference type="NCBIfam" id="TIGR00045">
    <property type="entry name" value="glycerate kinase"/>
    <property type="match status" value="1"/>
</dbReference>
<comment type="similarity">
    <text evidence="1 4">Belongs to the glycerate kinase type-1 family.</text>
</comment>
<dbReference type="InterPro" id="IPR018193">
    <property type="entry name" value="Glyc_kinase_flavodox-like_fold"/>
</dbReference>
<reference evidence="5 6" key="1">
    <citation type="submission" date="2016-11" db="EMBL/GenBank/DDBJ databases">
        <authorList>
            <person name="Jaros S."/>
            <person name="Januszkiewicz K."/>
            <person name="Wedrychowicz H."/>
        </authorList>
    </citation>
    <scope>NUCLEOTIDE SEQUENCE [LARGE SCALE GENOMIC DNA]</scope>
    <source>
        <strain evidence="5 6">DSM 16010</strain>
    </source>
</reference>
<dbReference type="Proteomes" id="UP000184206">
    <property type="component" value="Unassembled WGS sequence"/>
</dbReference>
<proteinExistence type="inferred from homology"/>
<dbReference type="Pfam" id="PF02595">
    <property type="entry name" value="Gly_kinase"/>
    <property type="match status" value="1"/>
</dbReference>
<dbReference type="GO" id="GO:0031388">
    <property type="term" value="P:organic acid phosphorylation"/>
    <property type="evidence" value="ECO:0007669"/>
    <property type="project" value="UniProtKB-UniRule"/>
</dbReference>
<dbReference type="InterPro" id="IPR036129">
    <property type="entry name" value="Glycerate_kinase_sf"/>
</dbReference>
<evidence type="ECO:0000256" key="4">
    <source>
        <dbReference type="PIRNR" id="PIRNR006078"/>
    </source>
</evidence>